<dbReference type="EMBL" id="CP042345">
    <property type="protein sequence ID" value="QEA16342.1"/>
    <property type="molecule type" value="Genomic_DNA"/>
</dbReference>
<protein>
    <submittedName>
        <fullName evidence="1">Uncharacterized protein</fullName>
    </submittedName>
</protein>
<dbReference type="Proteomes" id="UP000321172">
    <property type="component" value="Chromosome"/>
</dbReference>
<proteinExistence type="predicted"/>
<accession>A0A5B8S5P0</accession>
<dbReference type="OrthoDB" id="7391871at2"/>
<sequence length="149" mass="16514">MNFLRNVNPAGAIADFRTVFREAGSNRWRIGLASAAVTIGIFSIMAQESWKKPRARPEIIYISSWRADRTDAETQAFITENQRRKDEEAKLIAEQQKIGQDVWKTLGKVSGMDVDKIAAEAAAERAKAEAEAKAKAEALVEPAKAPVER</sequence>
<dbReference type="KEGG" id="ngf:FRF71_09445"/>
<keyword evidence="2" id="KW-1185">Reference proteome</keyword>
<organism evidence="1 2">
    <name type="scientific">Novosphingobium ginsenosidimutans</name>
    <dbReference type="NCBI Taxonomy" id="1176536"/>
    <lineage>
        <taxon>Bacteria</taxon>
        <taxon>Pseudomonadati</taxon>
        <taxon>Pseudomonadota</taxon>
        <taxon>Alphaproteobacteria</taxon>
        <taxon>Sphingomonadales</taxon>
        <taxon>Sphingomonadaceae</taxon>
        <taxon>Novosphingobium</taxon>
    </lineage>
</organism>
<evidence type="ECO:0000313" key="1">
    <source>
        <dbReference type="EMBL" id="QEA16342.1"/>
    </source>
</evidence>
<dbReference type="RefSeq" id="WP_147090423.1">
    <property type="nucleotide sequence ID" value="NZ_BAABJD010000006.1"/>
</dbReference>
<evidence type="ECO:0000313" key="2">
    <source>
        <dbReference type="Proteomes" id="UP000321172"/>
    </source>
</evidence>
<name>A0A5B8S5P0_9SPHN</name>
<dbReference type="AlphaFoldDB" id="A0A5B8S5P0"/>
<reference evidence="1 2" key="1">
    <citation type="journal article" date="2013" name="J. Microbiol. Biotechnol.">
        <title>Novosphingobium ginsenosidimutans sp. nov., with the ability to convert ginsenoside.</title>
        <authorList>
            <person name="Kim J.K."/>
            <person name="He D."/>
            <person name="Liu Q.M."/>
            <person name="Park H.Y."/>
            <person name="Jung M.S."/>
            <person name="Yoon M.H."/>
            <person name="Kim S.C."/>
            <person name="Im W.T."/>
        </authorList>
    </citation>
    <scope>NUCLEOTIDE SEQUENCE [LARGE SCALE GENOMIC DNA]</scope>
    <source>
        <strain evidence="1 2">FW-6</strain>
    </source>
</reference>
<gene>
    <name evidence="1" type="ORF">FRF71_09445</name>
</gene>